<evidence type="ECO:0000256" key="4">
    <source>
        <dbReference type="ARBA" id="ARBA00022801"/>
    </source>
</evidence>
<keyword evidence="3" id="KW-0064">Aspartyl protease</keyword>
<evidence type="ECO:0000256" key="3">
    <source>
        <dbReference type="ARBA" id="ARBA00022750"/>
    </source>
</evidence>
<dbReference type="CDD" id="cd00518">
    <property type="entry name" value="H2MP"/>
    <property type="match status" value="1"/>
</dbReference>
<dbReference type="PRINTS" id="PR00446">
    <property type="entry name" value="HYDRGNUPTAKE"/>
</dbReference>
<protein>
    <recommendedName>
        <fullName evidence="6">Hydrogenase maturation protease</fullName>
    </recommendedName>
</protein>
<keyword evidence="2" id="KW-0645">Protease</keyword>
<dbReference type="AlphaFoldDB" id="X1DST7"/>
<dbReference type="NCBIfam" id="TIGR00072">
    <property type="entry name" value="hydrog_prot"/>
    <property type="match status" value="1"/>
</dbReference>
<sequence length="157" mass="17342">MQEAKGYKMNTLILGIGNPILTDDGVGIKIAQKLKEEKPELEVVETSEAGIALLDLIAGYDKLIIIDSIKTEQGKPGQVYKLELGDLKPAMDFSSSHGIDIATAFKLGEGMGYKMPKFVSIYAVEMKDNTTFGERCTEEVEEKIPFIVKQIIDEEKL</sequence>
<dbReference type="InterPro" id="IPR023430">
    <property type="entry name" value="Pept_HybD-like_dom_sf"/>
</dbReference>
<accession>X1DST7</accession>
<proteinExistence type="inferred from homology"/>
<dbReference type="GO" id="GO:0016485">
    <property type="term" value="P:protein processing"/>
    <property type="evidence" value="ECO:0007669"/>
    <property type="project" value="TreeGrafter"/>
</dbReference>
<dbReference type="SUPFAM" id="SSF53163">
    <property type="entry name" value="HybD-like"/>
    <property type="match status" value="1"/>
</dbReference>
<evidence type="ECO:0000256" key="2">
    <source>
        <dbReference type="ARBA" id="ARBA00022670"/>
    </source>
</evidence>
<keyword evidence="4" id="KW-0378">Hydrolase</keyword>
<dbReference type="InterPro" id="IPR000671">
    <property type="entry name" value="Peptidase_A31"/>
</dbReference>
<comment type="similarity">
    <text evidence="1">Belongs to the peptidase A31 family.</text>
</comment>
<dbReference type="PANTHER" id="PTHR30302:SF1">
    <property type="entry name" value="HYDROGENASE 2 MATURATION PROTEASE"/>
    <property type="match status" value="1"/>
</dbReference>
<dbReference type="GO" id="GO:0008047">
    <property type="term" value="F:enzyme activator activity"/>
    <property type="evidence" value="ECO:0007669"/>
    <property type="project" value="InterPro"/>
</dbReference>
<gene>
    <name evidence="5" type="ORF">S03H2_05101</name>
</gene>
<evidence type="ECO:0000313" key="5">
    <source>
        <dbReference type="EMBL" id="GAH24086.1"/>
    </source>
</evidence>
<dbReference type="Pfam" id="PF01750">
    <property type="entry name" value="HycI"/>
    <property type="match status" value="1"/>
</dbReference>
<organism evidence="5">
    <name type="scientific">marine sediment metagenome</name>
    <dbReference type="NCBI Taxonomy" id="412755"/>
    <lineage>
        <taxon>unclassified sequences</taxon>
        <taxon>metagenomes</taxon>
        <taxon>ecological metagenomes</taxon>
    </lineage>
</organism>
<dbReference type="PANTHER" id="PTHR30302">
    <property type="entry name" value="HYDROGENASE 1 MATURATION PROTEASE"/>
    <property type="match status" value="1"/>
</dbReference>
<dbReference type="EMBL" id="BARU01002093">
    <property type="protein sequence ID" value="GAH24086.1"/>
    <property type="molecule type" value="Genomic_DNA"/>
</dbReference>
<evidence type="ECO:0000256" key="1">
    <source>
        <dbReference type="ARBA" id="ARBA00006814"/>
    </source>
</evidence>
<reference evidence="5" key="1">
    <citation type="journal article" date="2014" name="Front. Microbiol.">
        <title>High frequency of phylogenetically diverse reductive dehalogenase-homologous genes in deep subseafloor sedimentary metagenomes.</title>
        <authorList>
            <person name="Kawai M."/>
            <person name="Futagami T."/>
            <person name="Toyoda A."/>
            <person name="Takaki Y."/>
            <person name="Nishi S."/>
            <person name="Hori S."/>
            <person name="Arai W."/>
            <person name="Tsubouchi T."/>
            <person name="Morono Y."/>
            <person name="Uchiyama I."/>
            <person name="Ito T."/>
            <person name="Fujiyama A."/>
            <person name="Inagaki F."/>
            <person name="Takami H."/>
        </authorList>
    </citation>
    <scope>NUCLEOTIDE SEQUENCE</scope>
    <source>
        <strain evidence="5">Expedition CK06-06</strain>
    </source>
</reference>
<comment type="caution">
    <text evidence="5">The sequence shown here is derived from an EMBL/GenBank/DDBJ whole genome shotgun (WGS) entry which is preliminary data.</text>
</comment>
<name>X1DST7_9ZZZZ</name>
<evidence type="ECO:0008006" key="6">
    <source>
        <dbReference type="Google" id="ProtNLM"/>
    </source>
</evidence>
<dbReference type="Gene3D" id="3.40.50.1450">
    <property type="entry name" value="HybD-like"/>
    <property type="match status" value="1"/>
</dbReference>
<dbReference type="GO" id="GO:0004190">
    <property type="term" value="F:aspartic-type endopeptidase activity"/>
    <property type="evidence" value="ECO:0007669"/>
    <property type="project" value="UniProtKB-KW"/>
</dbReference>